<reference evidence="2 3" key="1">
    <citation type="journal article" date="2015" name="Nat. Commun.">
        <title>Outbred genome sequencing and CRISPR/Cas9 gene editing in butterflies.</title>
        <authorList>
            <person name="Li X."/>
            <person name="Fan D."/>
            <person name="Zhang W."/>
            <person name="Liu G."/>
            <person name="Zhang L."/>
            <person name="Zhao L."/>
            <person name="Fang X."/>
            <person name="Chen L."/>
            <person name="Dong Y."/>
            <person name="Chen Y."/>
            <person name="Ding Y."/>
            <person name="Zhao R."/>
            <person name="Feng M."/>
            <person name="Zhu Y."/>
            <person name="Feng Y."/>
            <person name="Jiang X."/>
            <person name="Zhu D."/>
            <person name="Xiang H."/>
            <person name="Feng X."/>
            <person name="Li S."/>
            <person name="Wang J."/>
            <person name="Zhang G."/>
            <person name="Kronforst M.R."/>
            <person name="Wang W."/>
        </authorList>
    </citation>
    <scope>NUCLEOTIDE SEQUENCE [LARGE SCALE GENOMIC DNA]</scope>
    <source>
        <strain evidence="2">Ya'a_city_454_Pm</strain>
        <tissue evidence="2">Whole body</tissue>
    </source>
</reference>
<dbReference type="EMBL" id="KQ461175">
    <property type="protein sequence ID" value="KPJ07798.1"/>
    <property type="molecule type" value="Genomic_DNA"/>
</dbReference>
<protein>
    <submittedName>
        <fullName evidence="2">Uncharacterized protein</fullName>
    </submittedName>
</protein>
<evidence type="ECO:0000256" key="1">
    <source>
        <dbReference type="SAM" id="MobiDB-lite"/>
    </source>
</evidence>
<proteinExistence type="predicted"/>
<organism evidence="2 3">
    <name type="scientific">Papilio machaon</name>
    <name type="common">Old World swallowtail butterfly</name>
    <dbReference type="NCBI Taxonomy" id="76193"/>
    <lineage>
        <taxon>Eukaryota</taxon>
        <taxon>Metazoa</taxon>
        <taxon>Ecdysozoa</taxon>
        <taxon>Arthropoda</taxon>
        <taxon>Hexapoda</taxon>
        <taxon>Insecta</taxon>
        <taxon>Pterygota</taxon>
        <taxon>Neoptera</taxon>
        <taxon>Endopterygota</taxon>
        <taxon>Lepidoptera</taxon>
        <taxon>Glossata</taxon>
        <taxon>Ditrysia</taxon>
        <taxon>Papilionoidea</taxon>
        <taxon>Papilionidae</taxon>
        <taxon>Papilioninae</taxon>
        <taxon>Papilio</taxon>
    </lineage>
</organism>
<evidence type="ECO:0000313" key="3">
    <source>
        <dbReference type="Proteomes" id="UP000053240"/>
    </source>
</evidence>
<feature type="compositionally biased region" description="Basic and acidic residues" evidence="1">
    <location>
        <begin position="41"/>
        <end position="52"/>
    </location>
</feature>
<keyword evidence="3" id="KW-1185">Reference proteome</keyword>
<feature type="region of interest" description="Disordered" evidence="1">
    <location>
        <begin position="41"/>
        <end position="61"/>
    </location>
</feature>
<evidence type="ECO:0000313" key="2">
    <source>
        <dbReference type="EMBL" id="KPJ07798.1"/>
    </source>
</evidence>
<dbReference type="Proteomes" id="UP000053240">
    <property type="component" value="Unassembled WGS sequence"/>
</dbReference>
<gene>
    <name evidence="2" type="ORF">RR48_12640</name>
</gene>
<name>A0A194QQL5_PAPMA</name>
<dbReference type="AlphaFoldDB" id="A0A194QQL5"/>
<dbReference type="InParanoid" id="A0A194QQL5"/>
<accession>A0A194QQL5</accession>
<sequence>MVQKDHCSMEIERMNVRMFSLESERSWDAVASFCEEVISQKEAQEREREHDPLAPPLRRRRVGRRRRQFAAALLPTPQV</sequence>